<reference evidence="1" key="1">
    <citation type="journal article" date="2014" name="Front. Microbiol.">
        <title>High frequency of phylogenetically diverse reductive dehalogenase-homologous genes in deep subseafloor sedimentary metagenomes.</title>
        <authorList>
            <person name="Kawai M."/>
            <person name="Futagami T."/>
            <person name="Toyoda A."/>
            <person name="Takaki Y."/>
            <person name="Nishi S."/>
            <person name="Hori S."/>
            <person name="Arai W."/>
            <person name="Tsubouchi T."/>
            <person name="Morono Y."/>
            <person name="Uchiyama I."/>
            <person name="Ito T."/>
            <person name="Fujiyama A."/>
            <person name="Inagaki F."/>
            <person name="Takami H."/>
        </authorList>
    </citation>
    <scope>NUCLEOTIDE SEQUENCE</scope>
    <source>
        <strain evidence="1">Expedition CK06-06</strain>
    </source>
</reference>
<gene>
    <name evidence="1" type="ORF">S12H4_02810</name>
</gene>
<feature type="non-terminal residue" evidence="1">
    <location>
        <position position="1"/>
    </location>
</feature>
<organism evidence="1">
    <name type="scientific">marine sediment metagenome</name>
    <dbReference type="NCBI Taxonomy" id="412755"/>
    <lineage>
        <taxon>unclassified sequences</taxon>
        <taxon>metagenomes</taxon>
        <taxon>ecological metagenomes</taxon>
    </lineage>
</organism>
<dbReference type="EMBL" id="BARW01000730">
    <property type="protein sequence ID" value="GAI68547.1"/>
    <property type="molecule type" value="Genomic_DNA"/>
</dbReference>
<sequence>VKQNGMLKVSLVDTILNRLVTINADLLVLSAGTIPHPENKDLAQKPFDT</sequence>
<protein>
    <submittedName>
        <fullName evidence="1">Uncharacterized protein</fullName>
    </submittedName>
</protein>
<dbReference type="AlphaFoldDB" id="X1QJA6"/>
<name>X1QJA6_9ZZZZ</name>
<comment type="caution">
    <text evidence="1">The sequence shown here is derived from an EMBL/GenBank/DDBJ whole genome shotgun (WGS) entry which is preliminary data.</text>
</comment>
<accession>X1QJA6</accession>
<evidence type="ECO:0000313" key="1">
    <source>
        <dbReference type="EMBL" id="GAI68547.1"/>
    </source>
</evidence>
<proteinExistence type="predicted"/>